<evidence type="ECO:0000313" key="3">
    <source>
        <dbReference type="Proteomes" id="UP000019462"/>
    </source>
</evidence>
<proteinExistence type="predicted"/>
<feature type="region of interest" description="Disordered" evidence="1">
    <location>
        <begin position="183"/>
        <end position="238"/>
    </location>
</feature>
<evidence type="ECO:0000256" key="1">
    <source>
        <dbReference type="SAM" id="MobiDB-lite"/>
    </source>
</evidence>
<organism evidence="2 3">
    <name type="scientific">Moesziomyces aphidis</name>
    <name type="common">Pseudozyma aphidis</name>
    <dbReference type="NCBI Taxonomy" id="84754"/>
    <lineage>
        <taxon>Eukaryota</taxon>
        <taxon>Fungi</taxon>
        <taxon>Dikarya</taxon>
        <taxon>Basidiomycota</taxon>
        <taxon>Ustilaginomycotina</taxon>
        <taxon>Ustilaginomycetes</taxon>
        <taxon>Ustilaginales</taxon>
        <taxon>Ustilaginaceae</taxon>
        <taxon>Moesziomyces</taxon>
    </lineage>
</organism>
<dbReference type="Proteomes" id="UP000019462">
    <property type="component" value="Unassembled WGS sequence"/>
</dbReference>
<reference evidence="2 3" key="1">
    <citation type="journal article" date="2014" name="Genome Announc.">
        <title>Genome sequence of the basidiomycetous fungus Pseudozyma aphidis DSM70725, an efficient producer of biosurfactant mannosylerythritol lipids.</title>
        <authorList>
            <person name="Lorenz S."/>
            <person name="Guenther M."/>
            <person name="Grumaz C."/>
            <person name="Rupp S."/>
            <person name="Zibek S."/>
            <person name="Sohn K."/>
        </authorList>
    </citation>
    <scope>NUCLEOTIDE SEQUENCE [LARGE SCALE GENOMIC DNA]</scope>
    <source>
        <strain evidence="3">ATCC 32657 / CBS 517.83 / DSM 70725 / JCM 10318 / NBRC 10182 / NRRL Y-7954 / St-0401</strain>
    </source>
</reference>
<accession>W3VPP4</accession>
<comment type="caution">
    <text evidence="2">The sequence shown here is derived from an EMBL/GenBank/DDBJ whole genome shotgun (WGS) entry which is preliminary data.</text>
</comment>
<feature type="compositionally biased region" description="Polar residues" evidence="1">
    <location>
        <begin position="212"/>
        <end position="229"/>
    </location>
</feature>
<dbReference type="HOGENOM" id="CLU_1166271_0_0_1"/>
<keyword evidence="3" id="KW-1185">Reference proteome</keyword>
<evidence type="ECO:0000313" key="2">
    <source>
        <dbReference type="EMBL" id="ETS63534.1"/>
    </source>
</evidence>
<protein>
    <submittedName>
        <fullName evidence="2">Uncharacterized protein</fullName>
    </submittedName>
</protein>
<dbReference type="EMBL" id="AWNI01000008">
    <property type="protein sequence ID" value="ETS63534.1"/>
    <property type="molecule type" value="Genomic_DNA"/>
</dbReference>
<name>W3VPP4_MOEAP</name>
<dbReference type="AlphaFoldDB" id="W3VPP4"/>
<feature type="region of interest" description="Disordered" evidence="1">
    <location>
        <begin position="1"/>
        <end position="94"/>
    </location>
</feature>
<gene>
    <name evidence="2" type="ORF">PaG_01829</name>
</gene>
<sequence length="238" mass="25380">MPKPRSGVESEPSTRASAVPPYRRTASRSAGSACSAKPFRGRIPCTDESARTTEDAELDDASLDADRSRSRGTGIENDPAALVGRGMDEPNPERARIQHSRSFSHSTKDSAQRVNGATTHFTLRASTSNLDFLDFLGIGYGTVPSCGQKELRNLTAANLDAHVEFPRSSEGAAMLALAIHQSAPSTGKPAGRHPVSSVIPSGPGRNGHAETQLRTSPSQWRAQAQTLKTRNADFCGTR</sequence>